<reference evidence="4" key="1">
    <citation type="submission" date="2025-08" db="UniProtKB">
        <authorList>
            <consortium name="RefSeq"/>
        </authorList>
    </citation>
    <scope>IDENTIFICATION</scope>
</reference>
<dbReference type="PANTHER" id="PTHR46880">
    <property type="entry name" value="RAS-ASSOCIATING DOMAIN-CONTAINING PROTEIN"/>
    <property type="match status" value="1"/>
</dbReference>
<feature type="compositionally biased region" description="Basic and acidic residues" evidence="1">
    <location>
        <begin position="26"/>
        <end position="48"/>
    </location>
</feature>
<evidence type="ECO:0000256" key="1">
    <source>
        <dbReference type="SAM" id="MobiDB-lite"/>
    </source>
</evidence>
<dbReference type="AlphaFoldDB" id="A0A6P8TUI3"/>
<sequence>MFLSPPKQGEQPGKKKRKTELQPPPQKRESKRESQSEEERIQKARDYEGKERARAFIPAWLDQFPWLRFDKEKNEMFCEPCRHFPSISDKTCSLYKGNSTFRKTLLDCHDPSKKHELCAAASQAKIDGENSVVAPILRGLSKMQDELRAGMSNLFHVAYFVVKSERPFTDFPVLVDLNRRTGAKMPLCYHHDKACARFFVDIYQFIYDPILAEVKSARFFSVMIDGATDKAILEQEIVYVRYLDSTKRPKNVFFSIEHVKRANAKGLYALIMGAFARGRVDDWKKRLVGFGADGAAVNFGKDNGVQALLKRDIAYLIALHCVAHRAERGLVDSLKELDKLKALHQNLKWLYKHYKFSPKALHELRLVAEALEEKVLKPTNLAGARFLPYIHKANKIVCESYAVFVTYFQDLISTERRPKPSPKVRGRAYRILTFLMDYDNVLFSYFMRDTFEALSELSLNFQKDSLTVCDAVEALETCSLKLVDLQFQPTEGMQEVIDAVSKTGLFRGTKLKYVNEGQILFLRKKVIDVLIKHLEKRFQDLQKGSVPSKFSIFNPSQWPSDRQELAAYGKQDFADICEHYQPLMDEHSVTTKMLKSEFILYKSYAAARTLRMPQIFSGILCDTERCKQYKGLSILFEIYLVLAVNTAVCERGFSCMKRVKNYWRSCLGTEQLSRLMFSSIEGPSMDNFDAAGAVEKWWTSGNRARRPGFNPWQKEQEQEIRDDLYEDLVLMDQEAEQEENVRQEAISDELGLEAENVAAGEKRLAEALDDSDESDIDESDIDTFLKDY</sequence>
<feature type="region of interest" description="Disordered" evidence="1">
    <location>
        <begin position="765"/>
        <end position="788"/>
    </location>
</feature>
<protein>
    <submittedName>
        <fullName evidence="4">Zinc finger protein 862-like</fullName>
    </submittedName>
</protein>
<gene>
    <name evidence="4" type="primary">LOC117538283</name>
</gene>
<feature type="compositionally biased region" description="Low complexity" evidence="1">
    <location>
        <begin position="1"/>
        <end position="11"/>
    </location>
</feature>
<accession>A0A6P8TUI3</accession>
<dbReference type="OrthoDB" id="8551997at2759"/>
<dbReference type="InterPro" id="IPR006580">
    <property type="entry name" value="Znf_TTF"/>
</dbReference>
<feature type="domain" description="TTF-type" evidence="2">
    <location>
        <begin position="52"/>
        <end position="138"/>
    </location>
</feature>
<dbReference type="PANTHER" id="PTHR46880:SF5">
    <property type="entry name" value="DUF4371 DOMAIN-CONTAINING PROTEIN"/>
    <property type="match status" value="1"/>
</dbReference>
<evidence type="ECO:0000313" key="3">
    <source>
        <dbReference type="Proteomes" id="UP000515161"/>
    </source>
</evidence>
<evidence type="ECO:0000313" key="4">
    <source>
        <dbReference type="RefSeq" id="XP_034059772.1"/>
    </source>
</evidence>
<feature type="compositionally biased region" description="Acidic residues" evidence="1">
    <location>
        <begin position="767"/>
        <end position="781"/>
    </location>
</feature>
<dbReference type="KEGG" id="gacu:117538283"/>
<keyword evidence="3" id="KW-1185">Reference proteome</keyword>
<dbReference type="RefSeq" id="XP_034059772.1">
    <property type="nucleotide sequence ID" value="XM_034203881.1"/>
</dbReference>
<proteinExistence type="predicted"/>
<dbReference type="InParanoid" id="A0A6P8TUI3"/>
<dbReference type="InterPro" id="IPR057456">
    <property type="entry name" value="Znf_C17orf113"/>
</dbReference>
<dbReference type="Proteomes" id="UP000515161">
    <property type="component" value="Unplaced"/>
</dbReference>
<organism evidence="3 4">
    <name type="scientific">Gymnodraco acuticeps</name>
    <name type="common">Antarctic dragonfish</name>
    <dbReference type="NCBI Taxonomy" id="8218"/>
    <lineage>
        <taxon>Eukaryota</taxon>
        <taxon>Metazoa</taxon>
        <taxon>Chordata</taxon>
        <taxon>Craniata</taxon>
        <taxon>Vertebrata</taxon>
        <taxon>Euteleostomi</taxon>
        <taxon>Actinopterygii</taxon>
        <taxon>Neopterygii</taxon>
        <taxon>Teleostei</taxon>
        <taxon>Neoteleostei</taxon>
        <taxon>Acanthomorphata</taxon>
        <taxon>Eupercaria</taxon>
        <taxon>Perciformes</taxon>
        <taxon>Notothenioidei</taxon>
        <taxon>Bathydraconidae</taxon>
        <taxon>Gymnodraco</taxon>
    </lineage>
</organism>
<dbReference type="Pfam" id="PF25431">
    <property type="entry name" value="zf-C17orf113"/>
    <property type="match status" value="1"/>
</dbReference>
<dbReference type="FunCoup" id="A0A6P8TUI3">
    <property type="interactions" value="780"/>
</dbReference>
<name>A0A6P8TUI3_GYMAC</name>
<dbReference type="GeneID" id="117538283"/>
<evidence type="ECO:0000259" key="2">
    <source>
        <dbReference type="SMART" id="SM00597"/>
    </source>
</evidence>
<dbReference type="SMART" id="SM00597">
    <property type="entry name" value="ZnF_TTF"/>
    <property type="match status" value="1"/>
</dbReference>
<feature type="region of interest" description="Disordered" evidence="1">
    <location>
        <begin position="1"/>
        <end position="48"/>
    </location>
</feature>